<dbReference type="Gene3D" id="2.40.30.170">
    <property type="match status" value="1"/>
</dbReference>
<protein>
    <submittedName>
        <fullName evidence="1">Acriflavin resistance protein</fullName>
    </submittedName>
</protein>
<name>A0ABQ4NWE7_SHECO</name>
<keyword evidence="2" id="KW-1185">Reference proteome</keyword>
<dbReference type="Gene3D" id="1.10.287.470">
    <property type="entry name" value="Helix hairpin bin"/>
    <property type="match status" value="1"/>
</dbReference>
<dbReference type="SUPFAM" id="SSF111369">
    <property type="entry name" value="HlyD-like secretion proteins"/>
    <property type="match status" value="1"/>
</dbReference>
<dbReference type="Gene3D" id="2.40.50.100">
    <property type="match status" value="1"/>
</dbReference>
<dbReference type="Gene3D" id="2.40.420.20">
    <property type="match status" value="1"/>
</dbReference>
<sequence length="441" mass="48839">MNNKKRLIFVGFGIGMLVLVLAGLLKPSPSLVQGYDKARFVEVLSLKQIELAPRIEGFGRVEPKHVWQAMAEVGGKVIYRHPQLETGRMLAKGTQVLAIDPLEYELKLAQAQANLNATQAQLTRLAQQERNLNTSLKIEQQKLVLAEQEYQRKVTLKKRDLVSSSEVENQKQSLLVQTKLVEDLQSSLKLLPDDRRVSQAQEKVDIALLADAQRRLEQTKVVLPFDARISDVNIEQDQVVTTGSVMLVAHQLGTAEIKAELSIQDMRTLVGSILSTSATMNMPSIERFELQAEVTFEAGNNRFTWPAKVTRVAETVNPNLATIGVYLEVEQDFHQLDLLTRPPLTKGMFVRADIIGGAKPHFVIPEKALHGGAIYLMDNDDRLQIKPVEVLFRDGLQVAIDGEIATGDRLVLNDLIPAIPGMSLKVVQPNAAQAGTKEASL</sequence>
<dbReference type="Proteomes" id="UP000773469">
    <property type="component" value="Unassembled WGS sequence"/>
</dbReference>
<proteinExistence type="predicted"/>
<dbReference type="PANTHER" id="PTHR30469">
    <property type="entry name" value="MULTIDRUG RESISTANCE PROTEIN MDTA"/>
    <property type="match status" value="1"/>
</dbReference>
<gene>
    <name evidence="1" type="ORF">TUM3794_09670</name>
</gene>
<organism evidence="1 2">
    <name type="scientific">Shewanella colwelliana</name>
    <name type="common">Alteromonas colwelliana</name>
    <dbReference type="NCBI Taxonomy" id="23"/>
    <lineage>
        <taxon>Bacteria</taxon>
        <taxon>Pseudomonadati</taxon>
        <taxon>Pseudomonadota</taxon>
        <taxon>Gammaproteobacteria</taxon>
        <taxon>Alteromonadales</taxon>
        <taxon>Shewanellaceae</taxon>
        <taxon>Shewanella</taxon>
    </lineage>
</organism>
<evidence type="ECO:0000313" key="2">
    <source>
        <dbReference type="Proteomes" id="UP000773469"/>
    </source>
</evidence>
<dbReference type="EMBL" id="BPEU01000006">
    <property type="protein sequence ID" value="GIU38005.1"/>
    <property type="molecule type" value="Genomic_DNA"/>
</dbReference>
<evidence type="ECO:0000313" key="1">
    <source>
        <dbReference type="EMBL" id="GIU38005.1"/>
    </source>
</evidence>
<dbReference type="RefSeq" id="WP_028762940.1">
    <property type="nucleotide sequence ID" value="NZ_BPEU01000006.1"/>
</dbReference>
<reference evidence="1 2" key="1">
    <citation type="submission" date="2021-05" db="EMBL/GenBank/DDBJ databases">
        <title>Molecular characterization for Shewanella algae harboring chromosomal blaOXA-55-like strains isolated from clinical and environment sample.</title>
        <authorList>
            <person name="Ohama Y."/>
            <person name="Aoki K."/>
            <person name="Harada S."/>
            <person name="Moriya K."/>
            <person name="Ishii Y."/>
            <person name="Tateda K."/>
        </authorList>
    </citation>
    <scope>NUCLEOTIDE SEQUENCE [LARGE SCALE GENOMIC DNA]</scope>
    <source>
        <strain evidence="1 2">MBTL60-118</strain>
    </source>
</reference>
<comment type="caution">
    <text evidence="1">The sequence shown here is derived from an EMBL/GenBank/DDBJ whole genome shotgun (WGS) entry which is preliminary data.</text>
</comment>
<accession>A0ABQ4NWE7</accession>